<dbReference type="RefSeq" id="XP_002428639.1">
    <property type="nucleotide sequence ID" value="XM_002428594.1"/>
</dbReference>
<gene>
    <name evidence="14" type="primary">8237701</name>
    <name evidence="13" type="ORF">Phum_PHUM395590</name>
</gene>
<evidence type="ECO:0000256" key="6">
    <source>
        <dbReference type="ARBA" id="ARBA00022989"/>
    </source>
</evidence>
<dbReference type="KEGG" id="phu:Phum_PHUM395590"/>
<reference evidence="13" key="1">
    <citation type="submission" date="2007-04" db="EMBL/GenBank/DDBJ databases">
        <title>Annotation of Pediculus humanus corporis strain USDA.</title>
        <authorList>
            <person name="Kirkness E."/>
            <person name="Hannick L."/>
            <person name="Hass B."/>
            <person name="Bruggner R."/>
            <person name="Lawson D."/>
            <person name="Bidwell S."/>
            <person name="Joardar V."/>
            <person name="Caler E."/>
            <person name="Walenz B."/>
            <person name="Inman J."/>
            <person name="Schobel S."/>
            <person name="Galinsky K."/>
            <person name="Amedeo P."/>
            <person name="Strausberg R."/>
        </authorList>
    </citation>
    <scope>NUCLEOTIDE SEQUENCE</scope>
    <source>
        <strain evidence="13">USDA</strain>
    </source>
</reference>
<dbReference type="eggNOG" id="ENOG502S2NZ">
    <property type="taxonomic scope" value="Eukaryota"/>
</dbReference>
<dbReference type="GO" id="GO:0031965">
    <property type="term" value="C:nuclear membrane"/>
    <property type="evidence" value="ECO:0007669"/>
    <property type="project" value="UniProtKB-SubCell"/>
</dbReference>
<keyword evidence="7" id="KW-0175">Coiled coil</keyword>
<dbReference type="VEuPathDB" id="VectorBase:PHUM395590"/>
<evidence type="ECO:0000256" key="2">
    <source>
        <dbReference type="ARBA" id="ARBA00004127"/>
    </source>
</evidence>
<evidence type="ECO:0000256" key="10">
    <source>
        <dbReference type="ARBA" id="ARBA00023242"/>
    </source>
</evidence>
<evidence type="ECO:0000313" key="13">
    <source>
        <dbReference type="EMBL" id="EEB15901.1"/>
    </source>
</evidence>
<evidence type="ECO:0000313" key="14">
    <source>
        <dbReference type="EnsemblMetazoa" id="PHUM395590-PA"/>
    </source>
</evidence>
<dbReference type="OMA" id="TFSKQQY"/>
<keyword evidence="9 12" id="KW-0472">Membrane</keyword>
<dbReference type="EnsemblMetazoa" id="PHUM395590-RA">
    <property type="protein sequence ID" value="PHUM395590-PA"/>
    <property type="gene ID" value="PHUM395590"/>
</dbReference>
<dbReference type="AlphaFoldDB" id="E0VR95"/>
<name>E0VR95_PEDHC</name>
<sequence length="198" mass="22545">MAEPDDFKIDEINGLLTILKNIEWSDPWLVGLIIFHIGVSMTTVLTRNHGNFQVVLLLVLLSLVYFSESINELAASHFNLFSKQQYFDSKGMFISLVFSTPILLNCMVLVASWLYQSGQLMTKLKQAQLQAQYLKQKKISKEKDGGESKSFYKKELNDDNVDLIQKLRHKGKKCKSVSYGSSSTKIIDSNDKLDKKID</sequence>
<accession>E0VR95</accession>
<dbReference type="GeneID" id="8237701"/>
<dbReference type="InterPro" id="IPR026721">
    <property type="entry name" value="TMEM18"/>
</dbReference>
<comment type="similarity">
    <text evidence="3">Belongs to the TMEM18 family.</text>
</comment>
<dbReference type="OrthoDB" id="411535at2759"/>
<keyword evidence="6 12" id="KW-1133">Transmembrane helix</keyword>
<keyword evidence="10" id="KW-0539">Nucleus</keyword>
<evidence type="ECO:0000256" key="12">
    <source>
        <dbReference type="SAM" id="Phobius"/>
    </source>
</evidence>
<dbReference type="Pfam" id="PF14770">
    <property type="entry name" value="TMEM18"/>
    <property type="match status" value="1"/>
</dbReference>
<keyword evidence="5 12" id="KW-0812">Transmembrane</keyword>
<keyword evidence="15" id="KW-1185">Reference proteome</keyword>
<dbReference type="InParanoid" id="E0VR95"/>
<keyword evidence="8" id="KW-0238">DNA-binding</keyword>
<evidence type="ECO:0000256" key="7">
    <source>
        <dbReference type="ARBA" id="ARBA00023054"/>
    </source>
</evidence>
<feature type="compositionally biased region" description="Basic and acidic residues" evidence="11">
    <location>
        <begin position="188"/>
        <end position="198"/>
    </location>
</feature>
<evidence type="ECO:0000256" key="1">
    <source>
        <dbReference type="ARBA" id="ARBA00004126"/>
    </source>
</evidence>
<feature type="transmembrane region" description="Helical" evidence="12">
    <location>
        <begin position="52"/>
        <end position="71"/>
    </location>
</feature>
<protein>
    <recommendedName>
        <fullName evidence="4">Transmembrane protein 18</fullName>
    </recommendedName>
</protein>
<dbReference type="GO" id="GO:0003677">
    <property type="term" value="F:DNA binding"/>
    <property type="evidence" value="ECO:0007669"/>
    <property type="project" value="UniProtKB-KW"/>
</dbReference>
<comment type="subcellular location">
    <subcellularLocation>
        <location evidence="2">Endomembrane system</location>
        <topology evidence="2">Multi-pass membrane protein</topology>
    </subcellularLocation>
    <subcellularLocation>
        <location evidence="1">Nucleus membrane</location>
    </subcellularLocation>
</comment>
<dbReference type="FunCoup" id="E0VR95">
    <property type="interactions" value="790"/>
</dbReference>
<dbReference type="CTD" id="8237701"/>
<feature type="transmembrane region" description="Helical" evidence="12">
    <location>
        <begin position="91"/>
        <end position="115"/>
    </location>
</feature>
<dbReference type="Proteomes" id="UP000009046">
    <property type="component" value="Unassembled WGS sequence"/>
</dbReference>
<evidence type="ECO:0000256" key="11">
    <source>
        <dbReference type="SAM" id="MobiDB-lite"/>
    </source>
</evidence>
<reference evidence="13" key="2">
    <citation type="submission" date="2007-04" db="EMBL/GenBank/DDBJ databases">
        <title>The genome of the human body louse.</title>
        <authorList>
            <consortium name="The Human Body Louse Genome Consortium"/>
            <person name="Kirkness E."/>
            <person name="Walenz B."/>
            <person name="Hass B."/>
            <person name="Bruggner R."/>
            <person name="Strausberg R."/>
        </authorList>
    </citation>
    <scope>NUCLEOTIDE SEQUENCE</scope>
    <source>
        <strain evidence="13">USDA</strain>
    </source>
</reference>
<dbReference type="PANTHER" id="PTHR22593">
    <property type="entry name" value="TRANSMEMBRANE PROTEIN 18"/>
    <property type="match status" value="1"/>
</dbReference>
<dbReference type="HOGENOM" id="CLU_101161_0_0_1"/>
<proteinExistence type="inferred from homology"/>
<evidence type="ECO:0000256" key="4">
    <source>
        <dbReference type="ARBA" id="ARBA00014253"/>
    </source>
</evidence>
<dbReference type="EMBL" id="DS235459">
    <property type="protein sequence ID" value="EEB15901.1"/>
    <property type="molecule type" value="Genomic_DNA"/>
</dbReference>
<evidence type="ECO:0000313" key="15">
    <source>
        <dbReference type="Proteomes" id="UP000009046"/>
    </source>
</evidence>
<organism>
    <name type="scientific">Pediculus humanus subsp. corporis</name>
    <name type="common">Body louse</name>
    <dbReference type="NCBI Taxonomy" id="121224"/>
    <lineage>
        <taxon>Eukaryota</taxon>
        <taxon>Metazoa</taxon>
        <taxon>Ecdysozoa</taxon>
        <taxon>Arthropoda</taxon>
        <taxon>Hexapoda</taxon>
        <taxon>Insecta</taxon>
        <taxon>Pterygota</taxon>
        <taxon>Neoptera</taxon>
        <taxon>Paraneoptera</taxon>
        <taxon>Psocodea</taxon>
        <taxon>Troctomorpha</taxon>
        <taxon>Phthiraptera</taxon>
        <taxon>Anoplura</taxon>
        <taxon>Pediculidae</taxon>
        <taxon>Pediculus</taxon>
    </lineage>
</organism>
<evidence type="ECO:0000256" key="9">
    <source>
        <dbReference type="ARBA" id="ARBA00023136"/>
    </source>
</evidence>
<evidence type="ECO:0000256" key="3">
    <source>
        <dbReference type="ARBA" id="ARBA00009971"/>
    </source>
</evidence>
<evidence type="ECO:0000256" key="8">
    <source>
        <dbReference type="ARBA" id="ARBA00023125"/>
    </source>
</evidence>
<evidence type="ECO:0000256" key="5">
    <source>
        <dbReference type="ARBA" id="ARBA00022692"/>
    </source>
</evidence>
<feature type="region of interest" description="Disordered" evidence="11">
    <location>
        <begin position="175"/>
        <end position="198"/>
    </location>
</feature>
<feature type="transmembrane region" description="Helical" evidence="12">
    <location>
        <begin position="28"/>
        <end position="45"/>
    </location>
</feature>
<feature type="compositionally biased region" description="Polar residues" evidence="11">
    <location>
        <begin position="178"/>
        <end position="187"/>
    </location>
</feature>
<dbReference type="EMBL" id="AAZO01004634">
    <property type="status" value="NOT_ANNOTATED_CDS"/>
    <property type="molecule type" value="Genomic_DNA"/>
</dbReference>
<reference evidence="14" key="3">
    <citation type="submission" date="2021-02" db="UniProtKB">
        <authorList>
            <consortium name="EnsemblMetazoa"/>
        </authorList>
    </citation>
    <scope>IDENTIFICATION</scope>
    <source>
        <strain evidence="14">USDA</strain>
    </source>
</reference>
<dbReference type="PANTHER" id="PTHR22593:SF2">
    <property type="entry name" value="TRANSMEMBRANE PROTEIN 18"/>
    <property type="match status" value="1"/>
</dbReference>